<proteinExistence type="predicted"/>
<evidence type="ECO:0000256" key="4">
    <source>
        <dbReference type="ARBA" id="ARBA00023180"/>
    </source>
</evidence>
<dbReference type="InterPro" id="IPR003591">
    <property type="entry name" value="Leu-rich_rpt_typical-subtyp"/>
</dbReference>
<name>C3XVA4_BRAFL</name>
<dbReference type="SMART" id="SM00082">
    <property type="entry name" value="LRRCT"/>
    <property type="match status" value="1"/>
</dbReference>
<dbReference type="SMART" id="SM00365">
    <property type="entry name" value="LRR_SD22"/>
    <property type="match status" value="5"/>
</dbReference>
<evidence type="ECO:0000313" key="8">
    <source>
        <dbReference type="EMBL" id="EEN68030.1"/>
    </source>
</evidence>
<accession>C3XVA4</accession>
<sequence>MGRKLRHLLIFLLIILKEPNMPEADCSCAPSSRCVCQKQGLTSIPQNLPVSIYQLYLSHNQITDIQSGSFANLTQLQELHLSSNKITNIEPGTFADLSRLQKLCLSNNQIKEIQPGLLVNLPRLYWLNLAINQIRTIPPGSFTNLPKLRLLDLLHNRITDIQAGAFANLPSLQKLVLSINQIKMIKPDLFSNLTQLQHLCLDSNQITMIQSGTFAHLHHLQQLYLHHNQISMIRPGAFAYPTKLALLDLRSNMMAAIPPLNGLLASIYFLKLDGNPWRCDCRMVAFRLNITKFSSLNDKIICKRPAKLRGQKLADVNPEELICEEPTMPTPTIDILVTLSNGTIVGSRVDPAGKTRPTLTTTTPENSETSSYHDDKNITSNNCYNGTAGSKVVFYFTVGTSGKVKTTLATPPEKTESTSSPESAPSFPTPVLIGSVSGSIAGVVFICTVIFTILSHRRRKIPPSSRASGPDANILRSLDTPSAVVPSGNDDQYEDIDTPNSHPGQNQAQTGIHNKILRALMPNPLYGKTQQGQSQASREFNTNNTATVYAMTSGHDHQYEDANTHHVQEKSQADTQNKVLAAAKPNPMYASEGTPPNDPKCTIGHDQTSTKFNTNNTATVVTSGHGHQYEDVDTQYQTEQALVESLGAENKAYGTARTALQTNNLYKAVGLYQGITNSTAPIEDTGHDHMYEDMKQHNIRAGQGHTLATIGSYTTATAMTSGHVHQYEDMSPQHNHTGNKTELPSELILWKPAHGYTHAGRPGLTNIDQLARDVGLRVEDLKNAMGDRDVWKERVDLVRASSPR</sequence>
<dbReference type="Pfam" id="PF13855">
    <property type="entry name" value="LRR_8"/>
    <property type="match status" value="2"/>
</dbReference>
<evidence type="ECO:0000256" key="1">
    <source>
        <dbReference type="ARBA" id="ARBA00022614"/>
    </source>
</evidence>
<dbReference type="eggNOG" id="KOG0619">
    <property type="taxonomic scope" value="Eukaryota"/>
</dbReference>
<feature type="domain" description="LRRCT" evidence="7">
    <location>
        <begin position="275"/>
        <end position="324"/>
    </location>
</feature>
<reference evidence="8" key="1">
    <citation type="journal article" date="2008" name="Nature">
        <title>The amphioxus genome and the evolution of the chordate karyotype.</title>
        <authorList>
            <consortium name="US DOE Joint Genome Institute (JGI-PGF)"/>
            <person name="Putnam N.H."/>
            <person name="Butts T."/>
            <person name="Ferrier D.E.K."/>
            <person name="Furlong R.F."/>
            <person name="Hellsten U."/>
            <person name="Kawashima T."/>
            <person name="Robinson-Rechavi M."/>
            <person name="Shoguchi E."/>
            <person name="Terry A."/>
            <person name="Yu J.-K."/>
            <person name="Benito-Gutierrez E.L."/>
            <person name="Dubchak I."/>
            <person name="Garcia-Fernandez J."/>
            <person name="Gibson-Brown J.J."/>
            <person name="Grigoriev I.V."/>
            <person name="Horton A.C."/>
            <person name="de Jong P.J."/>
            <person name="Jurka J."/>
            <person name="Kapitonov V.V."/>
            <person name="Kohara Y."/>
            <person name="Kuroki Y."/>
            <person name="Lindquist E."/>
            <person name="Lucas S."/>
            <person name="Osoegawa K."/>
            <person name="Pennacchio L.A."/>
            <person name="Salamov A.A."/>
            <person name="Satou Y."/>
            <person name="Sauka-Spengler T."/>
            <person name="Schmutz J."/>
            <person name="Shin-I T."/>
            <person name="Toyoda A."/>
            <person name="Bronner-Fraser M."/>
            <person name="Fujiyama A."/>
            <person name="Holland L.Z."/>
            <person name="Holland P.W.H."/>
            <person name="Satoh N."/>
            <person name="Rokhsar D.S."/>
        </authorList>
    </citation>
    <scope>NUCLEOTIDE SEQUENCE [LARGE SCALE GENOMIC DNA]</scope>
    <source>
        <strain evidence="8">S238N-H82</strain>
        <tissue evidence="8">Testes</tissue>
    </source>
</reference>
<feature type="compositionally biased region" description="Low complexity" evidence="5">
    <location>
        <begin position="355"/>
        <end position="370"/>
    </location>
</feature>
<dbReference type="InterPro" id="IPR001611">
    <property type="entry name" value="Leu-rich_rpt"/>
</dbReference>
<keyword evidence="3" id="KW-0677">Repeat</keyword>
<dbReference type="InterPro" id="IPR032675">
    <property type="entry name" value="LRR_dom_sf"/>
</dbReference>
<dbReference type="SUPFAM" id="SSF52058">
    <property type="entry name" value="L domain-like"/>
    <property type="match status" value="1"/>
</dbReference>
<evidence type="ECO:0000256" key="6">
    <source>
        <dbReference type="SAM" id="SignalP"/>
    </source>
</evidence>
<gene>
    <name evidence="8" type="ORF">BRAFLDRAFT_86992</name>
</gene>
<evidence type="ECO:0000256" key="3">
    <source>
        <dbReference type="ARBA" id="ARBA00022737"/>
    </source>
</evidence>
<feature type="signal peptide" evidence="6">
    <location>
        <begin position="1"/>
        <end position="24"/>
    </location>
</feature>
<feature type="region of interest" description="Disordered" evidence="5">
    <location>
        <begin position="348"/>
        <end position="376"/>
    </location>
</feature>
<dbReference type="InParanoid" id="C3XVA4"/>
<feature type="compositionally biased region" description="Low complexity" evidence="5">
    <location>
        <begin position="417"/>
        <end position="427"/>
    </location>
</feature>
<keyword evidence="4" id="KW-0325">Glycoprotein</keyword>
<dbReference type="Gene3D" id="3.80.10.10">
    <property type="entry name" value="Ribonuclease Inhibitor"/>
    <property type="match status" value="2"/>
</dbReference>
<feature type="compositionally biased region" description="Polar residues" evidence="5">
    <location>
        <begin position="498"/>
        <end position="508"/>
    </location>
</feature>
<evidence type="ECO:0000259" key="7">
    <source>
        <dbReference type="SMART" id="SM00082"/>
    </source>
</evidence>
<dbReference type="InterPro" id="IPR000483">
    <property type="entry name" value="Cys-rich_flank_reg_C"/>
</dbReference>
<dbReference type="EMBL" id="GG666468">
    <property type="protein sequence ID" value="EEN68030.1"/>
    <property type="molecule type" value="Genomic_DNA"/>
</dbReference>
<evidence type="ECO:0000256" key="2">
    <source>
        <dbReference type="ARBA" id="ARBA00022729"/>
    </source>
</evidence>
<keyword evidence="1" id="KW-0433">Leucine-rich repeat</keyword>
<evidence type="ECO:0000256" key="5">
    <source>
        <dbReference type="SAM" id="MobiDB-lite"/>
    </source>
</evidence>
<keyword evidence="2 6" id="KW-0732">Signal</keyword>
<dbReference type="PANTHER" id="PTHR24366:SF96">
    <property type="entry name" value="LEUCINE RICH REPEAT CONTAINING 53"/>
    <property type="match status" value="1"/>
</dbReference>
<dbReference type="FunFam" id="3.80.10.10:FF:000770">
    <property type="entry name" value="Uncharacterized protein"/>
    <property type="match status" value="1"/>
</dbReference>
<feature type="region of interest" description="Disordered" evidence="5">
    <location>
        <begin position="405"/>
        <end position="427"/>
    </location>
</feature>
<dbReference type="AlphaFoldDB" id="C3XVA4"/>
<dbReference type="PROSITE" id="PS51450">
    <property type="entry name" value="LRR"/>
    <property type="match status" value="5"/>
</dbReference>
<dbReference type="PANTHER" id="PTHR24366">
    <property type="entry name" value="IG(IMMUNOGLOBULIN) AND LRR(LEUCINE RICH REPEAT) DOMAINS"/>
    <property type="match status" value="1"/>
</dbReference>
<organism>
    <name type="scientific">Branchiostoma floridae</name>
    <name type="common">Florida lancelet</name>
    <name type="synonym">Amphioxus</name>
    <dbReference type="NCBI Taxonomy" id="7739"/>
    <lineage>
        <taxon>Eukaryota</taxon>
        <taxon>Metazoa</taxon>
        <taxon>Chordata</taxon>
        <taxon>Cephalochordata</taxon>
        <taxon>Leptocardii</taxon>
        <taxon>Amphioxiformes</taxon>
        <taxon>Branchiostomatidae</taxon>
        <taxon>Branchiostoma</taxon>
    </lineage>
</organism>
<feature type="region of interest" description="Disordered" evidence="5">
    <location>
        <begin position="458"/>
        <end position="508"/>
    </location>
</feature>
<dbReference type="SMART" id="SM00369">
    <property type="entry name" value="LRR_TYP"/>
    <property type="match status" value="8"/>
</dbReference>
<feature type="chain" id="PRO_5002934349" description="LRRCT domain-containing protein" evidence="6">
    <location>
        <begin position="25"/>
        <end position="804"/>
    </location>
</feature>
<protein>
    <recommendedName>
        <fullName evidence="7">LRRCT domain-containing protein</fullName>
    </recommendedName>
</protein>